<organism evidence="1 2">
    <name type="scientific">Trachymyrmex cornetzi</name>
    <dbReference type="NCBI Taxonomy" id="471704"/>
    <lineage>
        <taxon>Eukaryota</taxon>
        <taxon>Metazoa</taxon>
        <taxon>Ecdysozoa</taxon>
        <taxon>Arthropoda</taxon>
        <taxon>Hexapoda</taxon>
        <taxon>Insecta</taxon>
        <taxon>Pterygota</taxon>
        <taxon>Neoptera</taxon>
        <taxon>Endopterygota</taxon>
        <taxon>Hymenoptera</taxon>
        <taxon>Apocrita</taxon>
        <taxon>Aculeata</taxon>
        <taxon>Formicoidea</taxon>
        <taxon>Formicidae</taxon>
        <taxon>Myrmicinae</taxon>
        <taxon>Trachymyrmex</taxon>
    </lineage>
</organism>
<dbReference type="AlphaFoldDB" id="A0A151IR41"/>
<accession>A0A151IR41</accession>
<proteinExistence type="predicted"/>
<dbReference type="EMBL" id="KQ981148">
    <property type="protein sequence ID" value="KYN09086.1"/>
    <property type="molecule type" value="Genomic_DNA"/>
</dbReference>
<reference evidence="1 2" key="1">
    <citation type="submission" date="2015-09" db="EMBL/GenBank/DDBJ databases">
        <title>Trachymyrmex cornetzi WGS genome.</title>
        <authorList>
            <person name="Nygaard S."/>
            <person name="Hu H."/>
            <person name="Boomsma J."/>
            <person name="Zhang G."/>
        </authorList>
    </citation>
    <scope>NUCLEOTIDE SEQUENCE [LARGE SCALE GENOMIC DNA]</scope>
    <source>
        <strain evidence="1">Tcor2-1</strain>
        <tissue evidence="1">Whole body</tissue>
    </source>
</reference>
<feature type="non-terminal residue" evidence="1">
    <location>
        <position position="1"/>
    </location>
</feature>
<name>A0A151IR41_9HYME</name>
<evidence type="ECO:0000313" key="2">
    <source>
        <dbReference type="Proteomes" id="UP000078492"/>
    </source>
</evidence>
<gene>
    <name evidence="1" type="ORF">ALC57_18797</name>
</gene>
<evidence type="ECO:0000313" key="1">
    <source>
        <dbReference type="EMBL" id="KYN09086.1"/>
    </source>
</evidence>
<dbReference type="Proteomes" id="UP000078492">
    <property type="component" value="Unassembled WGS sequence"/>
</dbReference>
<protein>
    <submittedName>
        <fullName evidence="1">Uncharacterized protein</fullName>
    </submittedName>
</protein>
<sequence>VKAPSPTITPTGSKKFVGATLCTLVRCTESRRTCNTGEELHHSTSRTHQLYRHPKCAVDASQLKSL</sequence>
<keyword evidence="2" id="KW-1185">Reference proteome</keyword>